<dbReference type="GeneID" id="129926157"/>
<reference evidence="3" key="1">
    <citation type="submission" date="2025-08" db="UniProtKB">
        <authorList>
            <consortium name="RefSeq"/>
        </authorList>
    </citation>
    <scope>IDENTIFICATION</scope>
</reference>
<dbReference type="RefSeq" id="XP_055884351.1">
    <property type="nucleotide sequence ID" value="XM_056028376.1"/>
</dbReference>
<protein>
    <submittedName>
        <fullName evidence="3">Uncharacterized protein LOC129926157</fullName>
    </submittedName>
</protein>
<accession>A0A9W3AAU9</accession>
<organism evidence="2 3">
    <name type="scientific">Biomphalaria glabrata</name>
    <name type="common">Bloodfluke planorb</name>
    <name type="synonym">Freshwater snail</name>
    <dbReference type="NCBI Taxonomy" id="6526"/>
    <lineage>
        <taxon>Eukaryota</taxon>
        <taxon>Metazoa</taxon>
        <taxon>Spiralia</taxon>
        <taxon>Lophotrochozoa</taxon>
        <taxon>Mollusca</taxon>
        <taxon>Gastropoda</taxon>
        <taxon>Heterobranchia</taxon>
        <taxon>Euthyneura</taxon>
        <taxon>Panpulmonata</taxon>
        <taxon>Hygrophila</taxon>
        <taxon>Lymnaeoidea</taxon>
        <taxon>Planorbidae</taxon>
        <taxon>Biomphalaria</taxon>
    </lineage>
</organism>
<feature type="signal peptide" evidence="1">
    <location>
        <begin position="1"/>
        <end position="29"/>
    </location>
</feature>
<name>A0A9W3AAU9_BIOGL</name>
<evidence type="ECO:0000256" key="1">
    <source>
        <dbReference type="SAM" id="SignalP"/>
    </source>
</evidence>
<keyword evidence="2" id="KW-1185">Reference proteome</keyword>
<dbReference type="Proteomes" id="UP001165740">
    <property type="component" value="Chromosome 5"/>
</dbReference>
<dbReference type="AlphaFoldDB" id="A0A9W3AAU9"/>
<feature type="chain" id="PRO_5040723600" evidence="1">
    <location>
        <begin position="30"/>
        <end position="327"/>
    </location>
</feature>
<dbReference type="OrthoDB" id="6217307at2759"/>
<keyword evidence="1" id="KW-0732">Signal</keyword>
<evidence type="ECO:0000313" key="2">
    <source>
        <dbReference type="Proteomes" id="UP001165740"/>
    </source>
</evidence>
<sequence length="327" mass="36837">MFDFLKKWFRIFASAVVALLKRCIGSCGSEPEDFEKNIDIITGISNHFPSPDVFTNMSFKDERQAKGDYVKQEQSCDKSYASSLKEVEVDFESSEATCVQNPGHVNFIPITELKTSHFPVKFQDQDILETVKQLGDVTVKISVLVSGKLKTGSGKIFYIDKNTENCSCPCSDCRNSNKPRKTWWELVVVTSTHVVTNNEEAENSKCRLFYDNETSSMVNIEGLWVTKWSENSEICRLICVTCDENLANRLTLLIDNFIEIYESTFDKFYDVKRKEKLVVIVSHPHGGPKKVTIGKSGEQIKVSDGNCVLAYTTDTCPGSTGAFLYIL</sequence>
<gene>
    <name evidence="3" type="primary">LOC129926157</name>
</gene>
<evidence type="ECO:0000313" key="3">
    <source>
        <dbReference type="RefSeq" id="XP_055884351.1"/>
    </source>
</evidence>
<dbReference type="OMA" id="WFRIFAS"/>
<proteinExistence type="predicted"/>